<accession>A0A8G2CIQ2</accession>
<dbReference type="Proteomes" id="UP000186308">
    <property type="component" value="Unassembled WGS sequence"/>
</dbReference>
<comment type="caution">
    <text evidence="1">The sequence shown here is derived from an EMBL/GenBank/DDBJ whole genome shotgun (WGS) entry which is preliminary data.</text>
</comment>
<name>A0A8G2CIQ2_ACIRU</name>
<protein>
    <submittedName>
        <fullName evidence="1">Uncharacterized protein</fullName>
    </submittedName>
</protein>
<reference evidence="1 2" key="1">
    <citation type="submission" date="2017-01" db="EMBL/GenBank/DDBJ databases">
        <authorList>
            <person name="Varghese N."/>
            <person name="Submissions S."/>
        </authorList>
    </citation>
    <scope>NUCLEOTIDE SEQUENCE [LARGE SCALE GENOMIC DNA]</scope>
    <source>
        <strain evidence="1 2">ATCC 35905</strain>
    </source>
</reference>
<gene>
    <name evidence="1" type="ORF">SAMN05421828_103190</name>
</gene>
<evidence type="ECO:0000313" key="2">
    <source>
        <dbReference type="Proteomes" id="UP000186308"/>
    </source>
</evidence>
<evidence type="ECO:0000313" key="1">
    <source>
        <dbReference type="EMBL" id="SIQ32212.1"/>
    </source>
</evidence>
<dbReference type="RefSeq" id="WP_029312820.1">
    <property type="nucleotide sequence ID" value="NZ_DAOMCH010000026.1"/>
</dbReference>
<keyword evidence="2" id="KW-1185">Reference proteome</keyword>
<dbReference type="EMBL" id="FTNE01000003">
    <property type="protein sequence ID" value="SIQ32212.1"/>
    <property type="molecule type" value="Genomic_DNA"/>
</dbReference>
<proteinExistence type="predicted"/>
<organism evidence="1 2">
    <name type="scientific">Acidiphilium rubrum</name>
    <dbReference type="NCBI Taxonomy" id="526"/>
    <lineage>
        <taxon>Bacteria</taxon>
        <taxon>Pseudomonadati</taxon>
        <taxon>Pseudomonadota</taxon>
        <taxon>Alphaproteobacteria</taxon>
        <taxon>Acetobacterales</taxon>
        <taxon>Acidocellaceae</taxon>
        <taxon>Acidiphilium</taxon>
    </lineage>
</organism>
<dbReference type="AlphaFoldDB" id="A0A8G2CIQ2"/>
<sequence length="90" mass="9541">MTDEPQKHAETLIRTLEDNNHPEHAARFADVLSGNLVGTALLSALRELSDTLMAGVEALDPSAVVALEDFRLSVDRHLTAGGADEPPAAP</sequence>